<feature type="compositionally biased region" description="Gly residues" evidence="6">
    <location>
        <begin position="664"/>
        <end position="682"/>
    </location>
</feature>
<dbReference type="Proteomes" id="UP000247498">
    <property type="component" value="Unassembled WGS sequence"/>
</dbReference>
<evidence type="ECO:0000256" key="6">
    <source>
        <dbReference type="SAM" id="MobiDB-lite"/>
    </source>
</evidence>
<name>A0A2V0P099_9CHLO</name>
<comment type="caution">
    <text evidence="7">The sequence shown here is derived from an EMBL/GenBank/DDBJ whole genome shotgun (WGS) entry which is preliminary data.</text>
</comment>
<evidence type="ECO:0000313" key="7">
    <source>
        <dbReference type="EMBL" id="GBF93296.1"/>
    </source>
</evidence>
<feature type="compositionally biased region" description="Gly residues" evidence="6">
    <location>
        <begin position="712"/>
        <end position="736"/>
    </location>
</feature>
<dbReference type="AlphaFoldDB" id="A0A2V0P099"/>
<evidence type="ECO:0000256" key="1">
    <source>
        <dbReference type="ARBA" id="ARBA00004123"/>
    </source>
</evidence>
<dbReference type="InParanoid" id="A0A2V0P099"/>
<evidence type="ECO:0000256" key="2">
    <source>
        <dbReference type="ARBA" id="ARBA00022574"/>
    </source>
</evidence>
<organism evidence="7 8">
    <name type="scientific">Raphidocelis subcapitata</name>
    <dbReference type="NCBI Taxonomy" id="307507"/>
    <lineage>
        <taxon>Eukaryota</taxon>
        <taxon>Viridiplantae</taxon>
        <taxon>Chlorophyta</taxon>
        <taxon>core chlorophytes</taxon>
        <taxon>Chlorophyceae</taxon>
        <taxon>CS clade</taxon>
        <taxon>Sphaeropleales</taxon>
        <taxon>Selenastraceae</taxon>
        <taxon>Raphidocelis</taxon>
    </lineage>
</organism>
<dbReference type="Gene3D" id="2.130.10.10">
    <property type="entry name" value="YVTN repeat-like/Quinoprotein amine dehydrogenase"/>
    <property type="match status" value="4"/>
</dbReference>
<sequence>MALGLLKEIPAVAEDSVCSIAYDRAKRAVYTAAEGDKAIKVWDLKTGALLRTQTVHRGMVTAVVYAHAPRLLFSASIDGAIGVWSDKGTLLQLVPTGWPLFSLAWSERQGVLVAGGNSVLHIFEVDAAETTRLRHARHAAAAAGRHGGGAGGGGGQQGAPGLANGGAGGGGGGGGVPLPPDGPPVLKRICPPFRGWRHPNAEHSGKGGEGGEARLHERSGADTEPAADAGTVASAEGRRASTTAADPDCAGAAAADADAAGCVAVGAARGAREEDFYAACHTDVITCIAITADGGKIFTAGFDRAICVYDTEKLHKGREAFRRIRDCARAAIVSLALDPRTNVLLAGSLEGALRVWSLEGRCIDKFEGLGGRGVSVVHVPQTHVWWATGRFDRVNVCDPRAPANVTQYVALQNHLLKHQVELLYAPPGTDLVLAATRDRALLAWQHNATAAHRVFKVGSEAAWVEGLLAARTGPDPLDERVFSFSADGAVRAWELDAEQGCDVYRLLDEVQMAQASGVHCLLYQHERECLIAGCGDGAVRLHFLDGRVPCANDMPLPTELLGHTGVVSGLALVSPTLLLSASHDGTMRLWDLSTMKHLLVEGANARRSPITCLEWCPPRQEAAFCTQGCKAYVWSFKRPHQPRMALVLDHSPTPQQQQEAAEAAGGGPEAAAAGQGGGGAGGRAPADVIPSKPSNMRWLTRSDIEGLPPAGAGAGGGGGGGGAAQQQGGGCGGGGPPDLVAEAIRDAAVDIPEIRWAAFRECWVTAADDDALRVWSPSGALAAAAPSKGGRVAVLYVDEGRELLLAGAADRAVYVYRIGEPAPLARYAGHDDVVSAISRLSALDAYITSSWDGSLRLWPLPPTGVGPGGAPSLGGGPSGAVPGRSGALGTEDSEAASEEPPPGAARRAGARAGGLASRAAAGAAAAAPGKVPDRAAAALLMMAGRASDNGGSPAAAPQPARPDAAATAAAGGEEGPADAHDPPGSLGARLSDLGRQLLYDLDEEFQKKTREAGEKLGACYVAAAEAAAAAAAAASAGGLSRGGSFAGFSSLPGAAGGGGGSGGGGPGSNLGSLAAFGGGGGGAAAAARRQLSRALSRKAGGGKLAAVGAKSRKPSVA</sequence>
<feature type="compositionally biased region" description="Low complexity" evidence="6">
    <location>
        <begin position="1095"/>
        <end position="1109"/>
    </location>
</feature>
<comment type="subcellular location">
    <subcellularLocation>
        <location evidence="1">Nucleus</location>
    </subcellularLocation>
</comment>
<feature type="repeat" description="WD" evidence="5">
    <location>
        <begin position="827"/>
        <end position="858"/>
    </location>
</feature>
<feature type="region of interest" description="Disordered" evidence="6">
    <location>
        <begin position="946"/>
        <end position="989"/>
    </location>
</feature>
<dbReference type="PROSITE" id="PS00678">
    <property type="entry name" value="WD_REPEATS_1"/>
    <property type="match status" value="1"/>
</dbReference>
<feature type="region of interest" description="Disordered" evidence="6">
    <location>
        <begin position="1095"/>
        <end position="1117"/>
    </location>
</feature>
<dbReference type="InterPro" id="IPR015943">
    <property type="entry name" value="WD40/YVTN_repeat-like_dom_sf"/>
</dbReference>
<accession>A0A2V0P099</accession>
<keyword evidence="3" id="KW-0677">Repeat</keyword>
<feature type="region of interest" description="Disordered" evidence="6">
    <location>
        <begin position="866"/>
        <end position="911"/>
    </location>
</feature>
<feature type="region of interest" description="Disordered" evidence="6">
    <location>
        <begin position="652"/>
        <end position="693"/>
    </location>
</feature>
<evidence type="ECO:0000256" key="5">
    <source>
        <dbReference type="PROSITE-ProRule" id="PRU00221"/>
    </source>
</evidence>
<dbReference type="SUPFAM" id="SSF50998">
    <property type="entry name" value="Quinoprotein alcohol dehydrogenase-like"/>
    <property type="match status" value="2"/>
</dbReference>
<keyword evidence="2 5" id="KW-0853">WD repeat</keyword>
<feature type="repeat" description="WD" evidence="5">
    <location>
        <begin position="332"/>
        <end position="359"/>
    </location>
</feature>
<evidence type="ECO:0000256" key="4">
    <source>
        <dbReference type="ARBA" id="ARBA00023242"/>
    </source>
</evidence>
<dbReference type="PROSITE" id="PS50294">
    <property type="entry name" value="WD_REPEATS_REGION"/>
    <property type="match status" value="1"/>
</dbReference>
<feature type="compositionally biased region" description="Gly residues" evidence="6">
    <location>
        <begin position="145"/>
        <end position="176"/>
    </location>
</feature>
<proteinExistence type="predicted"/>
<feature type="repeat" description="WD" evidence="5">
    <location>
        <begin position="53"/>
        <end position="85"/>
    </location>
</feature>
<feature type="compositionally biased region" description="Basic and acidic residues" evidence="6">
    <location>
        <begin position="199"/>
        <end position="221"/>
    </location>
</feature>
<dbReference type="PANTHER" id="PTHR19848">
    <property type="entry name" value="WD40 REPEAT PROTEIN"/>
    <property type="match status" value="1"/>
</dbReference>
<dbReference type="SMART" id="SM00320">
    <property type="entry name" value="WD40"/>
    <property type="match status" value="9"/>
</dbReference>
<dbReference type="InterPro" id="IPR011047">
    <property type="entry name" value="Quinoprotein_ADH-like_sf"/>
</dbReference>
<reference evidence="7 8" key="1">
    <citation type="journal article" date="2018" name="Sci. Rep.">
        <title>Raphidocelis subcapitata (=Pseudokirchneriella subcapitata) provides an insight into genome evolution and environmental adaptations in the Sphaeropleales.</title>
        <authorList>
            <person name="Suzuki S."/>
            <person name="Yamaguchi H."/>
            <person name="Nakajima N."/>
            <person name="Kawachi M."/>
        </authorList>
    </citation>
    <scope>NUCLEOTIDE SEQUENCE [LARGE SCALE GENOMIC DNA]</scope>
    <source>
        <strain evidence="7 8">NIES-35</strain>
    </source>
</reference>
<evidence type="ECO:0000256" key="3">
    <source>
        <dbReference type="ARBA" id="ARBA00022737"/>
    </source>
</evidence>
<dbReference type="GO" id="GO:0005730">
    <property type="term" value="C:nucleolus"/>
    <property type="evidence" value="ECO:0007669"/>
    <property type="project" value="TreeGrafter"/>
</dbReference>
<feature type="compositionally biased region" description="Gly residues" evidence="6">
    <location>
        <begin position="866"/>
        <end position="878"/>
    </location>
</feature>
<keyword evidence="4" id="KW-0539">Nucleus</keyword>
<feature type="compositionally biased region" description="Low complexity" evidence="6">
    <location>
        <begin position="654"/>
        <end position="663"/>
    </location>
</feature>
<dbReference type="InterPro" id="IPR001680">
    <property type="entry name" value="WD40_rpt"/>
</dbReference>
<dbReference type="GO" id="GO:0000027">
    <property type="term" value="P:ribosomal large subunit assembly"/>
    <property type="evidence" value="ECO:0007669"/>
    <property type="project" value="TreeGrafter"/>
</dbReference>
<evidence type="ECO:0000313" key="8">
    <source>
        <dbReference type="Proteomes" id="UP000247498"/>
    </source>
</evidence>
<dbReference type="EMBL" id="BDRX01000039">
    <property type="protein sequence ID" value="GBF93296.1"/>
    <property type="molecule type" value="Genomic_DNA"/>
</dbReference>
<dbReference type="Pfam" id="PF00400">
    <property type="entry name" value="WD40"/>
    <property type="match status" value="4"/>
</dbReference>
<dbReference type="OrthoDB" id="6262491at2759"/>
<feature type="region of interest" description="Disordered" evidence="6">
    <location>
        <begin position="708"/>
        <end position="737"/>
    </location>
</feature>
<feature type="compositionally biased region" description="Low complexity" evidence="6">
    <location>
        <begin position="946"/>
        <end position="971"/>
    </location>
</feature>
<feature type="region of interest" description="Disordered" evidence="6">
    <location>
        <begin position="136"/>
        <end position="244"/>
    </location>
</feature>
<dbReference type="PROSITE" id="PS50082">
    <property type="entry name" value="WD_REPEATS_2"/>
    <property type="match status" value="4"/>
</dbReference>
<dbReference type="InterPro" id="IPR019775">
    <property type="entry name" value="WD40_repeat_CS"/>
</dbReference>
<gene>
    <name evidence="7" type="ORF">Rsub_06028</name>
</gene>
<feature type="repeat" description="WD" evidence="5">
    <location>
        <begin position="560"/>
        <end position="600"/>
    </location>
</feature>
<dbReference type="PANTHER" id="PTHR19848:SF0">
    <property type="entry name" value="NOTCHLESS PROTEIN HOMOLOG 1"/>
    <property type="match status" value="1"/>
</dbReference>
<dbReference type="STRING" id="307507.A0A2V0P099"/>
<protein>
    <submittedName>
        <fullName evidence="7">Uncharacterized protein</fullName>
    </submittedName>
</protein>
<keyword evidence="8" id="KW-1185">Reference proteome</keyword>